<dbReference type="EMBL" id="JACHOB010000001">
    <property type="protein sequence ID" value="MBB4658327.1"/>
    <property type="molecule type" value="Genomic_DNA"/>
</dbReference>
<dbReference type="AlphaFoldDB" id="A0A840I0S5"/>
<comment type="caution">
    <text evidence="1">The sequence shown here is derived from an EMBL/GenBank/DDBJ whole genome shotgun (WGS) entry which is preliminary data.</text>
</comment>
<keyword evidence="2" id="KW-1185">Reference proteome</keyword>
<reference evidence="1 2" key="1">
    <citation type="submission" date="2020-08" db="EMBL/GenBank/DDBJ databases">
        <title>Genomic Encyclopedia of Type Strains, Phase IV (KMG-IV): sequencing the most valuable type-strain genomes for metagenomic binning, comparative biology and taxonomic classification.</title>
        <authorList>
            <person name="Goeker M."/>
        </authorList>
    </citation>
    <scope>NUCLEOTIDE SEQUENCE [LARGE SCALE GENOMIC DNA]</scope>
    <source>
        <strain evidence="1 2">DSM 102850</strain>
    </source>
</reference>
<name>A0A840I0S5_9PROT</name>
<evidence type="ECO:0000313" key="1">
    <source>
        <dbReference type="EMBL" id="MBB4658327.1"/>
    </source>
</evidence>
<gene>
    <name evidence="1" type="ORF">GGQ59_000827</name>
</gene>
<dbReference type="RefSeq" id="WP_183816067.1">
    <property type="nucleotide sequence ID" value="NZ_JACHOB010000001.1"/>
</dbReference>
<sequence>MSAALAYALLNSPSIRDGRVVSIVPSPDRTRAIVFAIEGGGGPVASYRYRTLFVEYIDCDLTPAGLAKSKPVVRGLFMPCIEAVWANDDEVVLSYDRYNNFQVRTDRFLNEAEVQATTGQKKSFEEHVWVSAVLNEAMSEQRCFDWNGHPEADPIKL</sequence>
<dbReference type="Proteomes" id="UP000563524">
    <property type="component" value="Unassembled WGS sequence"/>
</dbReference>
<proteinExistence type="predicted"/>
<accession>A0A840I0S5</accession>
<evidence type="ECO:0000313" key="2">
    <source>
        <dbReference type="Proteomes" id="UP000563524"/>
    </source>
</evidence>
<protein>
    <submittedName>
        <fullName evidence="1">Uncharacterized protein</fullName>
    </submittedName>
</protein>
<organism evidence="1 2">
    <name type="scientific">Parvularcula dongshanensis</name>
    <dbReference type="NCBI Taxonomy" id="1173995"/>
    <lineage>
        <taxon>Bacteria</taxon>
        <taxon>Pseudomonadati</taxon>
        <taxon>Pseudomonadota</taxon>
        <taxon>Alphaproteobacteria</taxon>
        <taxon>Parvularculales</taxon>
        <taxon>Parvularculaceae</taxon>
        <taxon>Parvularcula</taxon>
    </lineage>
</organism>